<feature type="compositionally biased region" description="Polar residues" evidence="1">
    <location>
        <begin position="1571"/>
        <end position="1588"/>
    </location>
</feature>
<evidence type="ECO:0000313" key="4">
    <source>
        <dbReference type="Proteomes" id="UP001648503"/>
    </source>
</evidence>
<feature type="region of interest" description="Disordered" evidence="1">
    <location>
        <begin position="1227"/>
        <end position="1263"/>
    </location>
</feature>
<keyword evidence="2" id="KW-0732">Signal</keyword>
<feature type="compositionally biased region" description="Basic and acidic residues" evidence="1">
    <location>
        <begin position="1240"/>
        <end position="1263"/>
    </location>
</feature>
<dbReference type="Proteomes" id="UP001648503">
    <property type="component" value="Unassembled WGS sequence"/>
</dbReference>
<evidence type="ECO:0000256" key="2">
    <source>
        <dbReference type="SAM" id="SignalP"/>
    </source>
</evidence>
<organism evidence="3 4">
    <name type="scientific">Batrachochytrium salamandrivorans</name>
    <dbReference type="NCBI Taxonomy" id="1357716"/>
    <lineage>
        <taxon>Eukaryota</taxon>
        <taxon>Fungi</taxon>
        <taxon>Fungi incertae sedis</taxon>
        <taxon>Chytridiomycota</taxon>
        <taxon>Chytridiomycota incertae sedis</taxon>
        <taxon>Chytridiomycetes</taxon>
        <taxon>Rhizophydiales</taxon>
        <taxon>Rhizophydiales incertae sedis</taxon>
        <taxon>Batrachochytrium</taxon>
    </lineage>
</organism>
<gene>
    <name evidence="3" type="ORF">BASA50_003879</name>
</gene>
<reference evidence="3 4" key="1">
    <citation type="submission" date="2021-02" db="EMBL/GenBank/DDBJ databases">
        <title>Variation within the Batrachochytrium salamandrivorans European outbreak.</title>
        <authorList>
            <person name="Kelly M."/>
            <person name="Pasmans F."/>
            <person name="Shea T.P."/>
            <person name="Munoz J.F."/>
            <person name="Carranza S."/>
            <person name="Cuomo C.A."/>
            <person name="Martel A."/>
        </authorList>
    </citation>
    <scope>NUCLEOTIDE SEQUENCE [LARGE SCALE GENOMIC DNA]</scope>
    <source>
        <strain evidence="3 4">AMFP18/2</strain>
    </source>
</reference>
<dbReference type="EMBL" id="JAFCIX010000114">
    <property type="protein sequence ID" value="KAH6598265.1"/>
    <property type="molecule type" value="Genomic_DNA"/>
</dbReference>
<dbReference type="SUPFAM" id="SSF48403">
    <property type="entry name" value="Ankyrin repeat"/>
    <property type="match status" value="1"/>
</dbReference>
<sequence length="1604" mass="177916">MINSRSLDLAVLLGLSRSMAACFVRLLDCRSLGRLLIANKAVRSALLRADRLCISSAVLHVNSPSLWHFLRIFTDAADLWFSEFPGFLLQPTDNTSLHNSGDYHGSFTTYSRSDADLVASSTVLHSLQLISLSYVSSVNDAFLSRLARTCPGLRTLHFQGCRNVSRRALSHLHSFTALRTLSFSIPKVSYLDIRNLIRNCRALNKLYIPKYPFLNNRPEADFRHITVTFLWTLDAAISAVLCDPHMELDWSESLAVTLAVVVDHRDPNKQIASESSIRNTISNINTTSLLSNWIGSQSINQPHQFTDTDKLVALNISRGPNNRLLESIMDGIALQNIQVHQFRHLYLLLMYLGDMRHHKNNANISDILSKPFQVNLSQFSFSNCPSLKSMLLDSKKSPAFGSLNLLQILVLSGARKLVQALLRLGPLLDYRATGSFVPSIKSATALWFSIRANHISIAIDLVDAGAEFSFELVTDFVVNYFMWCESHLELLICMWRKTAGYKQIWSSMNHKGESILHMLAHIKCSDKLEDAILKKGRVLLTLLAVVEFPECTQAVGAKQVTVLRRADKSDSLLVYRFFRDREYLSNPTAIHGHILQTAYALDPSMQVFSAILRAIYIDRKLDSPLSLCDYDLSPNVISRTAHSNMGYATHKERHDYDATTVDLVSVLIMLPKAFVYALNLLSSPGSASVTVCTHDTRKDISLLEYALIVHAPAETIVALIKISSRVPMPCFVDWVHTQLSVLSSTKESSVDVLSSRISCLEALASVIGSLSEVMVKDFEVLISPGWNHSLSEALRLCPVDSPAYMLLCSDKRSLIPRDRSLMLGLENHNIMRELEVALSKSDISVLSRLVADHPDLCSTYTSIGRSLIHQFSLLASVSLRSSIDFVQQFVSLLLNSTEIDTQSVLNRPDAAMYTPLSFSLLVDSVQETTNAVWGMLADPWIAPTQSELPVLALTQYLLDKCVDPVNRFPFDDEMNRHFLFWFLDTVVIDDTHIGKPPLPRDSGRFEVGINVVLGALARWCIWGNLSLNHVDQCGLTVLDLFQLRRGDGDVSEAAHTVIVRALITLGAKSLDDLLGNECDEVDKTLGLVRPAVKETDANITFAKTNVTDTAPPDSGHSLSSNVSLIRNDFAEKPVAARSLSTLSLAQTNMTTSGSQDGIYNKRSHSTSALYIDDTNGKRQKVESLQMVSSTVRQKIVRQPLRMPLSNAQSSDALTLALVDIPASKLEGHESDPSLLSLPESNERLHPEPLHMTHKQPRSEGAHHDTRSIIPLNEMSDVDRLFSAAAAGDDAKISILTNSTINLVAVDKFGRMPLHIWCEVVASDPDQHKRLGILDRLIPSTDPIAALNCFDLSLATPLSIAIATSMISKTLLRNVDEEGTPRLSPLAFHMIRRGATLAVRTRTTNETVWHGIARNVFSAQAYTSESVTASHDLSLLTVDGLYLILKVCVRHAHLDLGVVSTVNGLTGLDTLRKRFDRPIDMSISLDEFLRFVSLFKGVSGGGDGLLQPVSTPEVVEMSSGVTDDGDHHPRSYSTQPTGFQRQGYSHHRGGYGREQNYTSSNRGYRGNASRGAYNQRQYNSNDRSSSNYKRNAEDRPYRDGLNRRG</sequence>
<feature type="signal peptide" evidence="2">
    <location>
        <begin position="1"/>
        <end position="21"/>
    </location>
</feature>
<feature type="chain" id="PRO_5045207142" evidence="2">
    <location>
        <begin position="22"/>
        <end position="1604"/>
    </location>
</feature>
<protein>
    <submittedName>
        <fullName evidence="3">Uncharacterized protein</fullName>
    </submittedName>
</protein>
<feature type="region of interest" description="Disordered" evidence="1">
    <location>
        <begin position="1514"/>
        <end position="1604"/>
    </location>
</feature>
<dbReference type="InterPro" id="IPR036770">
    <property type="entry name" value="Ankyrin_rpt-contain_sf"/>
</dbReference>
<dbReference type="InterPro" id="IPR032675">
    <property type="entry name" value="LRR_dom_sf"/>
</dbReference>
<keyword evidence="4" id="KW-1185">Reference proteome</keyword>
<evidence type="ECO:0000313" key="3">
    <source>
        <dbReference type="EMBL" id="KAH6598265.1"/>
    </source>
</evidence>
<dbReference type="Gene3D" id="3.80.10.10">
    <property type="entry name" value="Ribonuclease Inhibitor"/>
    <property type="match status" value="1"/>
</dbReference>
<proteinExistence type="predicted"/>
<comment type="caution">
    <text evidence="3">The sequence shown here is derived from an EMBL/GenBank/DDBJ whole genome shotgun (WGS) entry which is preliminary data.</text>
</comment>
<evidence type="ECO:0000256" key="1">
    <source>
        <dbReference type="SAM" id="MobiDB-lite"/>
    </source>
</evidence>
<dbReference type="SUPFAM" id="SSF52047">
    <property type="entry name" value="RNI-like"/>
    <property type="match status" value="1"/>
</dbReference>
<feature type="compositionally biased region" description="Basic and acidic residues" evidence="1">
    <location>
        <begin position="1589"/>
        <end position="1604"/>
    </location>
</feature>
<name>A0ABQ8FK40_9FUNG</name>
<accession>A0ABQ8FK40</accession>
<feature type="compositionally biased region" description="Polar residues" evidence="1">
    <location>
        <begin position="1530"/>
        <end position="1542"/>
    </location>
</feature>